<name>A0A0F9QTB4_9ZZZZ</name>
<dbReference type="EMBL" id="LAZR01004456">
    <property type="protein sequence ID" value="KKN08443.1"/>
    <property type="molecule type" value="Genomic_DNA"/>
</dbReference>
<reference evidence="1" key="1">
    <citation type="journal article" date="2015" name="Nature">
        <title>Complex archaea that bridge the gap between prokaryotes and eukaryotes.</title>
        <authorList>
            <person name="Spang A."/>
            <person name="Saw J.H."/>
            <person name="Jorgensen S.L."/>
            <person name="Zaremba-Niedzwiedzka K."/>
            <person name="Martijn J."/>
            <person name="Lind A.E."/>
            <person name="van Eijk R."/>
            <person name="Schleper C."/>
            <person name="Guy L."/>
            <person name="Ettema T.J."/>
        </authorList>
    </citation>
    <scope>NUCLEOTIDE SEQUENCE</scope>
</reference>
<proteinExistence type="predicted"/>
<comment type="caution">
    <text evidence="1">The sequence shown here is derived from an EMBL/GenBank/DDBJ whole genome shotgun (WGS) entry which is preliminary data.</text>
</comment>
<organism evidence="1">
    <name type="scientific">marine sediment metagenome</name>
    <dbReference type="NCBI Taxonomy" id="412755"/>
    <lineage>
        <taxon>unclassified sequences</taxon>
        <taxon>metagenomes</taxon>
        <taxon>ecological metagenomes</taxon>
    </lineage>
</organism>
<sequence>MGKNEKFFIISERYKQRIQNLYKNAISDQDTRFPTIPVDLVKINFPKDIPEKKREKINVKIIKDLKKQKKLRPNATLLNIKSITTYDNDEELMKDLLREMPSTDENIEEVYHGVKIKMPSLIDTYFERFKSSFNELFSLFENYNNDVFNLFNLKIKTQGRSAHSLENISKEYGKLKINMEKFQHWVDLNELHLIRNALVHKDGLIDEIFIEKSTIRTNEDVGKTIQVNAELLFSLTLMILRFINFVFIEHNNLKNLKK</sequence>
<accession>A0A0F9QTB4</accession>
<dbReference type="AlphaFoldDB" id="A0A0F9QTB4"/>
<gene>
    <name evidence="1" type="ORF">LCGC14_1056670</name>
</gene>
<evidence type="ECO:0000313" key="1">
    <source>
        <dbReference type="EMBL" id="KKN08443.1"/>
    </source>
</evidence>
<protein>
    <submittedName>
        <fullName evidence="1">Uncharacterized protein</fullName>
    </submittedName>
</protein>